<organism evidence="5 6">
    <name type="scientific">Gordonia cholesterolivorans</name>
    <dbReference type="NCBI Taxonomy" id="559625"/>
    <lineage>
        <taxon>Bacteria</taxon>
        <taxon>Bacillati</taxon>
        <taxon>Actinomycetota</taxon>
        <taxon>Actinomycetes</taxon>
        <taxon>Mycobacteriales</taxon>
        <taxon>Gordoniaceae</taxon>
        <taxon>Gordonia</taxon>
    </lineage>
</organism>
<gene>
    <name evidence="5" type="ORF">GCM10009855_18840</name>
</gene>
<evidence type="ECO:0000259" key="4">
    <source>
        <dbReference type="PROSITE" id="PS01124"/>
    </source>
</evidence>
<comment type="caution">
    <text evidence="5">The sequence shown here is derived from an EMBL/GenBank/DDBJ whole genome shotgun (WGS) entry which is preliminary data.</text>
</comment>
<dbReference type="InterPro" id="IPR009057">
    <property type="entry name" value="Homeodomain-like_sf"/>
</dbReference>
<dbReference type="InterPro" id="IPR046532">
    <property type="entry name" value="DUF6597"/>
</dbReference>
<keyword evidence="3" id="KW-0804">Transcription</keyword>
<accession>A0ABP5UF84</accession>
<keyword evidence="2" id="KW-0238">DNA-binding</keyword>
<evidence type="ECO:0000313" key="6">
    <source>
        <dbReference type="Proteomes" id="UP001501170"/>
    </source>
</evidence>
<dbReference type="PANTHER" id="PTHR46796">
    <property type="entry name" value="HTH-TYPE TRANSCRIPTIONAL ACTIVATOR RHAS-RELATED"/>
    <property type="match status" value="1"/>
</dbReference>
<dbReference type="RefSeq" id="WP_346076071.1">
    <property type="nucleotide sequence ID" value="NZ_BAAARB010000008.1"/>
</dbReference>
<evidence type="ECO:0000256" key="3">
    <source>
        <dbReference type="ARBA" id="ARBA00023163"/>
    </source>
</evidence>
<dbReference type="EMBL" id="BAAARB010000008">
    <property type="protein sequence ID" value="GAA2379015.1"/>
    <property type="molecule type" value="Genomic_DNA"/>
</dbReference>
<dbReference type="Proteomes" id="UP001501170">
    <property type="component" value="Unassembled WGS sequence"/>
</dbReference>
<evidence type="ECO:0000313" key="5">
    <source>
        <dbReference type="EMBL" id="GAA2379015.1"/>
    </source>
</evidence>
<dbReference type="Gene3D" id="1.10.10.60">
    <property type="entry name" value="Homeodomain-like"/>
    <property type="match status" value="1"/>
</dbReference>
<dbReference type="Pfam" id="PF12833">
    <property type="entry name" value="HTH_18"/>
    <property type="match status" value="1"/>
</dbReference>
<evidence type="ECO:0000256" key="1">
    <source>
        <dbReference type="ARBA" id="ARBA00023015"/>
    </source>
</evidence>
<feature type="domain" description="HTH araC/xylS-type" evidence="4">
    <location>
        <begin position="164"/>
        <end position="262"/>
    </location>
</feature>
<dbReference type="PROSITE" id="PS01124">
    <property type="entry name" value="HTH_ARAC_FAMILY_2"/>
    <property type="match status" value="1"/>
</dbReference>
<dbReference type="InterPro" id="IPR050204">
    <property type="entry name" value="AraC_XylS_family_regulators"/>
</dbReference>
<keyword evidence="1" id="KW-0805">Transcription regulation</keyword>
<dbReference type="SMART" id="SM00342">
    <property type="entry name" value="HTH_ARAC"/>
    <property type="match status" value="1"/>
</dbReference>
<proteinExistence type="predicted"/>
<dbReference type="InterPro" id="IPR018060">
    <property type="entry name" value="HTH_AraC"/>
</dbReference>
<dbReference type="PANTHER" id="PTHR46796:SF13">
    <property type="entry name" value="HTH-TYPE TRANSCRIPTIONAL ACTIVATOR RHAS"/>
    <property type="match status" value="1"/>
</dbReference>
<keyword evidence="6" id="KW-1185">Reference proteome</keyword>
<dbReference type="Pfam" id="PF20240">
    <property type="entry name" value="DUF6597"/>
    <property type="match status" value="1"/>
</dbReference>
<protein>
    <submittedName>
        <fullName evidence="5">AraC family transcriptional regulator</fullName>
    </submittedName>
</protein>
<evidence type="ECO:0000256" key="2">
    <source>
        <dbReference type="ARBA" id="ARBA00023125"/>
    </source>
</evidence>
<reference evidence="6" key="1">
    <citation type="journal article" date="2019" name="Int. J. Syst. Evol. Microbiol.">
        <title>The Global Catalogue of Microorganisms (GCM) 10K type strain sequencing project: providing services to taxonomists for standard genome sequencing and annotation.</title>
        <authorList>
            <consortium name="The Broad Institute Genomics Platform"/>
            <consortium name="The Broad Institute Genome Sequencing Center for Infectious Disease"/>
            <person name="Wu L."/>
            <person name="Ma J."/>
        </authorList>
    </citation>
    <scope>NUCLEOTIDE SEQUENCE [LARGE SCALE GENOMIC DNA]</scope>
    <source>
        <strain evidence="6">JCM 16227</strain>
    </source>
</reference>
<dbReference type="SUPFAM" id="SSF46689">
    <property type="entry name" value="Homeodomain-like"/>
    <property type="match status" value="1"/>
</dbReference>
<sequence>MTRPDVPSDRGVLHPESLPEFHRLPAIGATADLVRWFWICRWQLPTGRVSRQEVIGFGALNLVVQHDHVVVAGATTRISHRDLAGTGWAVGALLRPAAAGALPIRPAEHLDTVTVVSAPDLHAAVSTEMTTGMGSPPDPAAAAETVGRWLRARASLTDEALLANRAVTALESDPALIRVDQSAELFGISERTLQRLTAKYVGLSPAALIRRRRLQEAAHRVRTRPDESLAEIAAELGYTDHAHMTRDFASVLGFTPSRYRAGG</sequence>
<name>A0ABP5UF84_9ACTN</name>